<dbReference type="EMBL" id="JAGTTL010000020">
    <property type="protein sequence ID" value="KAK6307016.1"/>
    <property type="molecule type" value="Genomic_DNA"/>
</dbReference>
<feature type="region of interest" description="Disordered" evidence="18">
    <location>
        <begin position="296"/>
        <end position="320"/>
    </location>
</feature>
<dbReference type="PANTHER" id="PTHR12199">
    <property type="entry name" value="INTERPHOTORECEPTOR MATRIX PROTEOGLYCAN"/>
    <property type="match status" value="1"/>
</dbReference>
<evidence type="ECO:0000256" key="1">
    <source>
        <dbReference type="ARBA" id="ARBA00004437"/>
    </source>
</evidence>
<dbReference type="AlphaFoldDB" id="A0AAN8LNF2"/>
<dbReference type="GO" id="GO:0008201">
    <property type="term" value="F:heparin binding"/>
    <property type="evidence" value="ECO:0007669"/>
    <property type="project" value="UniProtKB-KW"/>
</dbReference>
<keyword evidence="10" id="KW-0675">Receptor</keyword>
<dbReference type="GO" id="GO:0007601">
    <property type="term" value="P:visual perception"/>
    <property type="evidence" value="ECO:0007669"/>
    <property type="project" value="InterPro"/>
</dbReference>
<keyword evidence="19" id="KW-0472">Membrane</keyword>
<dbReference type="GO" id="GO:0033165">
    <property type="term" value="C:interphotoreceptor matrix"/>
    <property type="evidence" value="ECO:0007669"/>
    <property type="project" value="UniProtKB-SubCell"/>
</dbReference>
<protein>
    <recommendedName>
        <fullName evidence="14">Interphotoreceptor matrix proteoglycan 1</fullName>
    </recommendedName>
    <alternativeName>
        <fullName evidence="15">Sialoprotein associated with cones and rods</fullName>
    </alternativeName>
</protein>
<evidence type="ECO:0000256" key="16">
    <source>
        <dbReference type="ARBA" id="ARBA00045407"/>
    </source>
</evidence>
<reference evidence="22 23" key="1">
    <citation type="submission" date="2021-04" db="EMBL/GenBank/DDBJ databases">
        <authorList>
            <person name="De Guttry C."/>
            <person name="Zahm M."/>
            <person name="Klopp C."/>
            <person name="Cabau C."/>
            <person name="Louis A."/>
            <person name="Berthelot C."/>
            <person name="Parey E."/>
            <person name="Roest Crollius H."/>
            <person name="Montfort J."/>
            <person name="Robinson-Rechavi M."/>
            <person name="Bucao C."/>
            <person name="Bouchez O."/>
            <person name="Gislard M."/>
            <person name="Lluch J."/>
            <person name="Milhes M."/>
            <person name="Lampietro C."/>
            <person name="Lopez Roques C."/>
            <person name="Donnadieu C."/>
            <person name="Braasch I."/>
            <person name="Desvignes T."/>
            <person name="Postlethwait J."/>
            <person name="Bobe J."/>
            <person name="Wedekind C."/>
            <person name="Guiguen Y."/>
        </authorList>
    </citation>
    <scope>NUCLEOTIDE SEQUENCE [LARGE SCALE GENOMIC DNA]</scope>
    <source>
        <strain evidence="22">Cs_M1</strain>
        <tissue evidence="22">Blood</tissue>
    </source>
</reference>
<dbReference type="InterPro" id="IPR036364">
    <property type="entry name" value="SEA_dom_sf"/>
</dbReference>
<evidence type="ECO:0000256" key="9">
    <source>
        <dbReference type="ARBA" id="ARBA00022981"/>
    </source>
</evidence>
<evidence type="ECO:0000256" key="2">
    <source>
        <dbReference type="ARBA" id="ARBA00004504"/>
    </source>
</evidence>
<evidence type="ECO:0000259" key="20">
    <source>
        <dbReference type="PROSITE" id="PS50024"/>
    </source>
</evidence>
<evidence type="ECO:0000256" key="6">
    <source>
        <dbReference type="ARBA" id="ARBA00022674"/>
    </source>
</evidence>
<keyword evidence="7" id="KW-0732">Signal</keyword>
<comment type="subcellular location">
    <subcellularLocation>
        <location evidence="2">Cell projection</location>
        <location evidence="2">Cilium</location>
        <location evidence="2">Photoreceptor outer segment</location>
    </subcellularLocation>
    <subcellularLocation>
        <location evidence="1">Photoreceptor inner segment</location>
    </subcellularLocation>
    <subcellularLocation>
        <location evidence="3">Secreted</location>
        <location evidence="3">Extracellular space</location>
        <location evidence="3">Extracellular matrix</location>
        <location evidence="3">Interphotoreceptor matrix</location>
    </subcellularLocation>
</comment>
<dbReference type="InterPro" id="IPR000082">
    <property type="entry name" value="SEA_dom"/>
</dbReference>
<evidence type="ECO:0000256" key="14">
    <source>
        <dbReference type="ARBA" id="ARBA00040753"/>
    </source>
</evidence>
<feature type="domain" description="EGF-like" evidence="21">
    <location>
        <begin position="572"/>
        <end position="614"/>
    </location>
</feature>
<evidence type="ECO:0000256" key="19">
    <source>
        <dbReference type="SAM" id="Phobius"/>
    </source>
</evidence>
<evidence type="ECO:0000256" key="3">
    <source>
        <dbReference type="ARBA" id="ARBA00004593"/>
    </source>
</evidence>
<feature type="domain" description="SEA" evidence="20">
    <location>
        <begin position="389"/>
        <end position="531"/>
    </location>
</feature>
<organism evidence="22 23">
    <name type="scientific">Coregonus suidteri</name>
    <dbReference type="NCBI Taxonomy" id="861788"/>
    <lineage>
        <taxon>Eukaryota</taxon>
        <taxon>Metazoa</taxon>
        <taxon>Chordata</taxon>
        <taxon>Craniata</taxon>
        <taxon>Vertebrata</taxon>
        <taxon>Euteleostomi</taxon>
        <taxon>Actinopterygii</taxon>
        <taxon>Neopterygii</taxon>
        <taxon>Teleostei</taxon>
        <taxon>Protacanthopterygii</taxon>
        <taxon>Salmoniformes</taxon>
        <taxon>Salmonidae</taxon>
        <taxon>Coregoninae</taxon>
        <taxon>Coregonus</taxon>
    </lineage>
</organism>
<feature type="region of interest" description="Disordered" evidence="18">
    <location>
        <begin position="227"/>
        <end position="251"/>
    </location>
</feature>
<keyword evidence="9" id="KW-0730">Sialic acid</keyword>
<keyword evidence="19" id="KW-1133">Transmembrane helix</keyword>
<evidence type="ECO:0000256" key="13">
    <source>
        <dbReference type="ARBA" id="ARBA00023290"/>
    </source>
</evidence>
<dbReference type="GO" id="GO:0001917">
    <property type="term" value="C:photoreceptor inner segment"/>
    <property type="evidence" value="ECO:0007669"/>
    <property type="project" value="UniProtKB-SubCell"/>
</dbReference>
<evidence type="ECO:0000313" key="23">
    <source>
        <dbReference type="Proteomes" id="UP001356427"/>
    </source>
</evidence>
<dbReference type="PANTHER" id="PTHR12199:SF3">
    <property type="entry name" value="INTERPHOTORECEPTOR MATRIX PROTEOGLYCAN 1"/>
    <property type="match status" value="1"/>
</dbReference>
<proteinExistence type="predicted"/>
<gene>
    <name evidence="22" type="ORF">J4Q44_G00221640</name>
</gene>
<evidence type="ECO:0000256" key="4">
    <source>
        <dbReference type="ARBA" id="ARBA00022525"/>
    </source>
</evidence>
<evidence type="ECO:0000256" key="17">
    <source>
        <dbReference type="PROSITE-ProRule" id="PRU00076"/>
    </source>
</evidence>
<keyword evidence="12" id="KW-0966">Cell projection</keyword>
<keyword evidence="5" id="KW-0272">Extracellular matrix</keyword>
<keyword evidence="6" id="KW-0358">Heparin-binding</keyword>
<evidence type="ECO:0000313" key="22">
    <source>
        <dbReference type="EMBL" id="KAK6307016.1"/>
    </source>
</evidence>
<dbReference type="InterPro" id="IPR000742">
    <property type="entry name" value="EGF"/>
</dbReference>
<name>A0AAN8LNF2_9TELE</name>
<comment type="caution">
    <text evidence="17">Lacks conserved residue(s) required for the propagation of feature annotation.</text>
</comment>
<dbReference type="GO" id="GO:0001750">
    <property type="term" value="C:photoreceptor outer segment"/>
    <property type="evidence" value="ECO:0007669"/>
    <property type="project" value="UniProtKB-SubCell"/>
</dbReference>
<evidence type="ECO:0000256" key="12">
    <source>
        <dbReference type="ARBA" id="ARBA00023273"/>
    </source>
</evidence>
<dbReference type="GO" id="GO:0005540">
    <property type="term" value="F:hyaluronic acid binding"/>
    <property type="evidence" value="ECO:0007669"/>
    <property type="project" value="UniProtKB-KW"/>
</dbReference>
<evidence type="ECO:0000256" key="7">
    <source>
        <dbReference type="ARBA" id="ARBA00022729"/>
    </source>
</evidence>
<accession>A0AAN8LNF2</accession>
<evidence type="ECO:0000256" key="15">
    <source>
        <dbReference type="ARBA" id="ARBA00042018"/>
    </source>
</evidence>
<comment type="function">
    <text evidence="16">Chondroitin sulfate-, heparin- and hyaluronan-binding protein. May serve to form a basic macromolecular scaffold comprising the insoluble interphotoreceptor matrix.</text>
</comment>
<keyword evidence="13" id="KW-0373">Hyaluronic acid</keyword>
<dbReference type="Pfam" id="PF01390">
    <property type="entry name" value="SEA"/>
    <property type="match status" value="1"/>
</dbReference>
<keyword evidence="11" id="KW-0325">Glycoprotein</keyword>
<keyword evidence="23" id="KW-1185">Reference proteome</keyword>
<dbReference type="SUPFAM" id="SSF82671">
    <property type="entry name" value="SEA domain"/>
    <property type="match status" value="1"/>
</dbReference>
<evidence type="ECO:0000256" key="11">
    <source>
        <dbReference type="ARBA" id="ARBA00023180"/>
    </source>
</evidence>
<keyword evidence="19" id="KW-0812">Transmembrane</keyword>
<sequence>MLEVEGPAVDVTEKTIAVKEPPVDVTEETFELEEPPVDVTEEMIEVEATEGMLDIEEPTVDVTEDTFKVEEPAVDVTEETFKVEEPAVDVTEEMIEVEEPPVDVTEETIEVEEPAVDVTEETFEVEEPPVDVTEETIEVEQPLVDATEQTVDIEETVDTTEAYLWVKPPFTTLAAITEQPATKETLGLEETVDATEAYLWVWPPVTRTVVTEQPTTEMITLFPPEEDAEETLPTVEPKEDEGPTTTEAALEEQPDGDNQIITTTASLDVEPASIETFTTATQSPNMALFEDDVNQAEPEEVPSAYIPPGPSKGGDTPQEEEPLEMDVDISNDDSDMQEDVDVEKVEDGTQAADKLDEFGSGLEGPFESTAPPALTHMNTPLMASTGKAKEMVVFFSLRVTNMMFSEDLFNKSSPEYRSLENTFLQLNQFSEPRDSPYPGASKSGTGRQRTLASIPLLPYLQSNLTGFKQLEILNFRNGSVVVNSKMKVEKDVPHNLTQAVHCVLEDFCNAASKRLDIEIDSRYLDIEPADQADPCKFLACNEFSQCVVNSWTEEAECLCDPGYSTTDGLPCQSICNLEEDYCFNGGLCDIIQGHGATCRCPVGKYWHYHGERCNELVSLPVDPTIFIACLVGSLTLVCAIIGILVFINKKCFGTRKTVTLVHTITPYAFDNTLRVNPVFENDDGVLTQIPRQLYTTRPDKLVSEMVDFHHCIPHNETWRPPNEYRTCCLLRASDNECFEVTVL</sequence>
<evidence type="ECO:0000259" key="21">
    <source>
        <dbReference type="PROSITE" id="PS50026"/>
    </source>
</evidence>
<dbReference type="PROSITE" id="PS50026">
    <property type="entry name" value="EGF_3"/>
    <property type="match status" value="1"/>
</dbReference>
<keyword evidence="17" id="KW-0245">EGF-like domain</keyword>
<dbReference type="PROSITE" id="PS50024">
    <property type="entry name" value="SEA"/>
    <property type="match status" value="1"/>
</dbReference>
<dbReference type="InterPro" id="IPR039861">
    <property type="entry name" value="IMPG"/>
</dbReference>
<evidence type="ECO:0000256" key="8">
    <source>
        <dbReference type="ARBA" id="ARBA00022737"/>
    </source>
</evidence>
<evidence type="ECO:0000256" key="10">
    <source>
        <dbReference type="ARBA" id="ARBA00023170"/>
    </source>
</evidence>
<evidence type="ECO:0000256" key="18">
    <source>
        <dbReference type="SAM" id="MobiDB-lite"/>
    </source>
</evidence>
<dbReference type="Proteomes" id="UP001356427">
    <property type="component" value="Unassembled WGS sequence"/>
</dbReference>
<keyword evidence="4" id="KW-0964">Secreted</keyword>
<feature type="transmembrane region" description="Helical" evidence="19">
    <location>
        <begin position="625"/>
        <end position="647"/>
    </location>
</feature>
<keyword evidence="8" id="KW-0677">Repeat</keyword>
<comment type="caution">
    <text evidence="22">The sequence shown here is derived from an EMBL/GenBank/DDBJ whole genome shotgun (WGS) entry which is preliminary data.</text>
</comment>
<evidence type="ECO:0000256" key="5">
    <source>
        <dbReference type="ARBA" id="ARBA00022530"/>
    </source>
</evidence>